<evidence type="ECO:0000256" key="3">
    <source>
        <dbReference type="ARBA" id="ARBA00022960"/>
    </source>
</evidence>
<dbReference type="RefSeq" id="WP_271924661.1">
    <property type="nucleotide sequence ID" value="NZ_JAQNDO010000001.1"/>
</dbReference>
<dbReference type="SUPFAM" id="SSF53681">
    <property type="entry name" value="Aspartate/glutamate racemase"/>
    <property type="match status" value="2"/>
</dbReference>
<dbReference type="GO" id="GO:0008881">
    <property type="term" value="F:glutamate racemase activity"/>
    <property type="evidence" value="ECO:0007669"/>
    <property type="project" value="UniProtKB-EC"/>
</dbReference>
<dbReference type="InterPro" id="IPR004391">
    <property type="entry name" value="Glu_race"/>
</dbReference>
<dbReference type="InterPro" id="IPR033134">
    <property type="entry name" value="Asp/Glu_racemase_AS_2"/>
</dbReference>
<keyword evidence="9" id="KW-1185">Reference proteome</keyword>
<dbReference type="PROSITE" id="PS00924">
    <property type="entry name" value="ASP_GLU_RACEMASE_2"/>
    <property type="match status" value="1"/>
</dbReference>
<evidence type="ECO:0000256" key="1">
    <source>
        <dbReference type="ARBA" id="ARBA00001602"/>
    </source>
</evidence>
<dbReference type="Gene3D" id="3.40.50.1860">
    <property type="match status" value="2"/>
</dbReference>
<keyword evidence="5 7" id="KW-0413">Isomerase</keyword>
<feature type="binding site" evidence="7">
    <location>
        <begin position="48"/>
        <end position="49"/>
    </location>
    <ligand>
        <name>substrate</name>
    </ligand>
</feature>
<comment type="similarity">
    <text evidence="7">Belongs to the aspartate/glutamate racemases family.</text>
</comment>
<evidence type="ECO:0000256" key="5">
    <source>
        <dbReference type="ARBA" id="ARBA00023235"/>
    </source>
</evidence>
<dbReference type="PANTHER" id="PTHR21198:SF2">
    <property type="entry name" value="GLUTAMATE RACEMASE"/>
    <property type="match status" value="1"/>
</dbReference>
<dbReference type="EC" id="5.1.1.3" evidence="2 7"/>
<proteinExistence type="inferred from homology"/>
<dbReference type="InterPro" id="IPR001920">
    <property type="entry name" value="Asp/Glu_race"/>
</dbReference>
<feature type="active site" description="Proton donor/acceptor" evidence="7">
    <location>
        <position position="190"/>
    </location>
</feature>
<keyword evidence="6 7" id="KW-0961">Cell wall biogenesis/degradation</keyword>
<sequence length="275" mass="28799">MTTSHLDPDAPLGVFDSGLGGLTVVRALRARCPAEDIVYLGDTARVPYGTRSAETVVRYALGCARVLVNRGVKAIVVACNTVSAVALDMLRVELDRPVLGVIVPGARAAVAAAEGGAVGVLGTTGTITSGAYPRAVASLSTRTEVFGQPAPLLVSLAEEGWLEGEVPRLVSQRYLEPLVRAGARCVVLGCTHFPLLQQVIEAEAASIAGKPIPIVDSASATADDVSTFLAERGQRTTRTTRGKLELFVTDLPKSFSTVAERFLGEPLGDVHQIDL</sequence>
<evidence type="ECO:0000313" key="9">
    <source>
        <dbReference type="Proteomes" id="UP001221411"/>
    </source>
</evidence>
<dbReference type="Proteomes" id="UP001221411">
    <property type="component" value="Unassembled WGS sequence"/>
</dbReference>
<dbReference type="InterPro" id="IPR015942">
    <property type="entry name" value="Asp/Glu/hydantoin_racemase"/>
</dbReference>
<evidence type="ECO:0000256" key="2">
    <source>
        <dbReference type="ARBA" id="ARBA00013090"/>
    </source>
</evidence>
<protein>
    <recommendedName>
        <fullName evidence="2 7">Glutamate racemase</fullName>
        <ecNumber evidence="2 7">5.1.1.3</ecNumber>
    </recommendedName>
</protein>
<comment type="function">
    <text evidence="7">Provides the (R)-glutamate required for cell wall biosynthesis.</text>
</comment>
<organism evidence="8 9">
    <name type="scientific">Polyangium mundeleinium</name>
    <dbReference type="NCBI Taxonomy" id="2995306"/>
    <lineage>
        <taxon>Bacteria</taxon>
        <taxon>Pseudomonadati</taxon>
        <taxon>Myxococcota</taxon>
        <taxon>Polyangia</taxon>
        <taxon>Polyangiales</taxon>
        <taxon>Polyangiaceae</taxon>
        <taxon>Polyangium</taxon>
    </lineage>
</organism>
<evidence type="ECO:0000256" key="7">
    <source>
        <dbReference type="HAMAP-Rule" id="MF_00258"/>
    </source>
</evidence>
<dbReference type="EMBL" id="JAQNDO010000001">
    <property type="protein sequence ID" value="MDC0746295.1"/>
    <property type="molecule type" value="Genomic_DNA"/>
</dbReference>
<dbReference type="NCBIfam" id="TIGR00067">
    <property type="entry name" value="glut_race"/>
    <property type="match status" value="1"/>
</dbReference>
<comment type="pathway">
    <text evidence="7">Cell wall biogenesis; peptidoglycan biosynthesis.</text>
</comment>
<dbReference type="HAMAP" id="MF_00258">
    <property type="entry name" value="Glu_racemase"/>
    <property type="match status" value="1"/>
</dbReference>
<feature type="binding site" evidence="7">
    <location>
        <begin position="16"/>
        <end position="17"/>
    </location>
    <ligand>
        <name>substrate</name>
    </ligand>
</feature>
<keyword evidence="3 7" id="KW-0133">Cell shape</keyword>
<feature type="binding site" evidence="7">
    <location>
        <begin position="191"/>
        <end position="192"/>
    </location>
    <ligand>
        <name>substrate</name>
    </ligand>
</feature>
<keyword evidence="4 7" id="KW-0573">Peptidoglycan synthesis</keyword>
<evidence type="ECO:0000256" key="6">
    <source>
        <dbReference type="ARBA" id="ARBA00023316"/>
    </source>
</evidence>
<feature type="active site" description="Proton donor/acceptor" evidence="7">
    <location>
        <position position="79"/>
    </location>
</feature>
<gene>
    <name evidence="7 8" type="primary">murI</name>
    <name evidence="8" type="ORF">POL67_33510</name>
</gene>
<dbReference type="PANTHER" id="PTHR21198">
    <property type="entry name" value="GLUTAMATE RACEMASE"/>
    <property type="match status" value="1"/>
</dbReference>
<reference evidence="8 9" key="1">
    <citation type="submission" date="2022-11" db="EMBL/GenBank/DDBJ databases">
        <title>Minimal conservation of predation-associated metabolite biosynthetic gene clusters underscores biosynthetic potential of Myxococcota including descriptions for ten novel species: Archangium lansinium sp. nov., Myxococcus landrumus sp. nov., Nannocystis bai.</title>
        <authorList>
            <person name="Ahearne A."/>
            <person name="Stevens C."/>
            <person name="Dowd S."/>
        </authorList>
    </citation>
    <scope>NUCLEOTIDE SEQUENCE [LARGE SCALE GENOMIC DNA]</scope>
    <source>
        <strain evidence="8 9">RJM3</strain>
    </source>
</reference>
<evidence type="ECO:0000256" key="4">
    <source>
        <dbReference type="ARBA" id="ARBA00022984"/>
    </source>
</evidence>
<evidence type="ECO:0000313" key="8">
    <source>
        <dbReference type="EMBL" id="MDC0746295.1"/>
    </source>
</evidence>
<accession>A0ABT5EWW1</accession>
<dbReference type="Pfam" id="PF01177">
    <property type="entry name" value="Asp_Glu_race"/>
    <property type="match status" value="1"/>
</dbReference>
<feature type="binding site" evidence="7">
    <location>
        <begin position="80"/>
        <end position="81"/>
    </location>
    <ligand>
        <name>substrate</name>
    </ligand>
</feature>
<comment type="catalytic activity">
    <reaction evidence="1 7">
        <text>L-glutamate = D-glutamate</text>
        <dbReference type="Rhea" id="RHEA:12813"/>
        <dbReference type="ChEBI" id="CHEBI:29985"/>
        <dbReference type="ChEBI" id="CHEBI:29986"/>
        <dbReference type="EC" id="5.1.1.3"/>
    </reaction>
</comment>
<name>A0ABT5EWW1_9BACT</name>
<comment type="caution">
    <text evidence="8">The sequence shown here is derived from an EMBL/GenBank/DDBJ whole genome shotgun (WGS) entry which is preliminary data.</text>
</comment>